<dbReference type="EC" id="2.6.1.42" evidence="9"/>
<comment type="catalytic activity">
    <reaction evidence="9">
        <text>L-isoleucine + 2-oxoglutarate = (S)-3-methyl-2-oxopentanoate + L-glutamate</text>
        <dbReference type="Rhea" id="RHEA:24801"/>
        <dbReference type="ChEBI" id="CHEBI:16810"/>
        <dbReference type="ChEBI" id="CHEBI:29985"/>
        <dbReference type="ChEBI" id="CHEBI:35146"/>
        <dbReference type="ChEBI" id="CHEBI:58045"/>
        <dbReference type="EC" id="2.6.1.42"/>
    </reaction>
</comment>
<comment type="pathway">
    <text evidence="10">Amino-acid biosynthesis; L-isoleucine biosynthesis; L-isoleucine from 2-oxobutanoate: step 4/4.</text>
</comment>
<evidence type="ECO:0000256" key="10">
    <source>
        <dbReference type="RuleBase" id="RU004519"/>
    </source>
</evidence>
<evidence type="ECO:0000256" key="4">
    <source>
        <dbReference type="ARBA" id="ARBA00022679"/>
    </source>
</evidence>
<dbReference type="InterPro" id="IPR001544">
    <property type="entry name" value="Aminotrans_IV"/>
</dbReference>
<evidence type="ECO:0000256" key="1">
    <source>
        <dbReference type="ARBA" id="ARBA00001933"/>
    </source>
</evidence>
<feature type="modified residue" description="N6-(pyridoxal phosphate)lysine" evidence="6">
    <location>
        <position position="184"/>
    </location>
</feature>
<comment type="similarity">
    <text evidence="2 7">Belongs to the class-IV pyridoxal-phosphate-dependent aminotransferase family.</text>
</comment>
<evidence type="ECO:0000256" key="9">
    <source>
        <dbReference type="RuleBase" id="RU004517"/>
    </source>
</evidence>
<dbReference type="EMBL" id="LS483469">
    <property type="protein sequence ID" value="SQI45163.1"/>
    <property type="molecule type" value="Genomic_DNA"/>
</dbReference>
<dbReference type="PANTHER" id="PTHR42825">
    <property type="entry name" value="AMINO ACID AMINOTRANSFERASE"/>
    <property type="match status" value="1"/>
</dbReference>
<keyword evidence="14" id="KW-1185">Reference proteome</keyword>
<dbReference type="UniPathway" id="UPA00049">
    <property type="reaction ID" value="UER00062"/>
</dbReference>
<dbReference type="RefSeq" id="WP_063203146.1">
    <property type="nucleotide sequence ID" value="NZ_CAMITG010000001.1"/>
</dbReference>
<dbReference type="UniPathway" id="UPA00047">
    <property type="reaction ID" value="UER00058"/>
</dbReference>
<comment type="catalytic activity">
    <reaction evidence="9">
        <text>L-leucine + 2-oxoglutarate = 4-methyl-2-oxopentanoate + L-glutamate</text>
        <dbReference type="Rhea" id="RHEA:18321"/>
        <dbReference type="ChEBI" id="CHEBI:16810"/>
        <dbReference type="ChEBI" id="CHEBI:17865"/>
        <dbReference type="ChEBI" id="CHEBI:29985"/>
        <dbReference type="ChEBI" id="CHEBI:57427"/>
        <dbReference type="EC" id="2.6.1.42"/>
    </reaction>
</comment>
<dbReference type="PIRSF" id="PIRSF006468">
    <property type="entry name" value="BCAT1"/>
    <property type="match status" value="1"/>
</dbReference>
<dbReference type="Gene3D" id="3.30.470.10">
    <property type="match status" value="1"/>
</dbReference>
<comment type="pathway">
    <text evidence="10">Amino-acid biosynthesis; L-valine biosynthesis; L-valine from pyruvate: step 4/4.</text>
</comment>
<keyword evidence="9" id="KW-0028">Amino-acid biosynthesis</keyword>
<dbReference type="EMBL" id="CP065673">
    <property type="protein sequence ID" value="QPS19130.1"/>
    <property type="molecule type" value="Genomic_DNA"/>
</dbReference>
<keyword evidence="4 9" id="KW-0808">Transferase</keyword>
<name>A0A2X4V1Z4_SERPL</name>
<evidence type="ECO:0000256" key="6">
    <source>
        <dbReference type="PIRSR" id="PIRSR006468-1"/>
    </source>
</evidence>
<evidence type="ECO:0000313" key="11">
    <source>
        <dbReference type="EMBL" id="QPS19130.1"/>
    </source>
</evidence>
<dbReference type="Proteomes" id="UP000248897">
    <property type="component" value="Chromosome 1"/>
</dbReference>
<evidence type="ECO:0000313" key="14">
    <source>
        <dbReference type="Proteomes" id="UP000594967"/>
    </source>
</evidence>
<organism evidence="12 13">
    <name type="scientific">Serratia plymuthica</name>
    <dbReference type="NCBI Taxonomy" id="82996"/>
    <lineage>
        <taxon>Bacteria</taxon>
        <taxon>Pseudomonadati</taxon>
        <taxon>Pseudomonadota</taxon>
        <taxon>Gammaproteobacteria</taxon>
        <taxon>Enterobacterales</taxon>
        <taxon>Yersiniaceae</taxon>
        <taxon>Serratia</taxon>
    </lineage>
</organism>
<dbReference type="PROSITE" id="PS00770">
    <property type="entry name" value="AA_TRANSFER_CLASS_4"/>
    <property type="match status" value="1"/>
</dbReference>
<dbReference type="InterPro" id="IPR018300">
    <property type="entry name" value="Aminotrans_IV_CS"/>
</dbReference>
<dbReference type="Gene3D" id="3.20.10.10">
    <property type="entry name" value="D-amino Acid Aminotransferase, subunit A, domain 2"/>
    <property type="match status" value="1"/>
</dbReference>
<comment type="catalytic activity">
    <reaction evidence="9">
        <text>L-valine + 2-oxoglutarate = 3-methyl-2-oxobutanoate + L-glutamate</text>
        <dbReference type="Rhea" id="RHEA:24813"/>
        <dbReference type="ChEBI" id="CHEBI:11851"/>
        <dbReference type="ChEBI" id="CHEBI:16810"/>
        <dbReference type="ChEBI" id="CHEBI:29985"/>
        <dbReference type="ChEBI" id="CHEBI:57762"/>
        <dbReference type="EC" id="2.6.1.42"/>
    </reaction>
</comment>
<comment type="pathway">
    <text evidence="10">Amino-acid biosynthesis; L-leucine biosynthesis; L-leucine from 3-methyl-2-oxobutanoate: step 4/4.</text>
</comment>
<gene>
    <name evidence="12" type="primary">ilvE_1</name>
    <name evidence="11" type="ORF">I6G64_16185</name>
    <name evidence="12" type="ORF">NCTC12961_05064</name>
</gene>
<proteinExistence type="inferred from homology"/>
<dbReference type="GO" id="GO:0009099">
    <property type="term" value="P:L-valine biosynthetic process"/>
    <property type="evidence" value="ECO:0007669"/>
    <property type="project" value="UniProtKB-UniPathway"/>
</dbReference>
<accession>A0A2X4V1Z4</accession>
<comment type="cofactor">
    <cofactor evidence="1 8">
        <name>pyridoxal 5'-phosphate</name>
        <dbReference type="ChEBI" id="CHEBI:597326"/>
    </cofactor>
</comment>
<keyword evidence="5 8" id="KW-0663">Pyridoxal phosphate</keyword>
<dbReference type="GO" id="GO:0009098">
    <property type="term" value="P:L-leucine biosynthetic process"/>
    <property type="evidence" value="ECO:0007669"/>
    <property type="project" value="UniProtKB-UniPathway"/>
</dbReference>
<evidence type="ECO:0000313" key="12">
    <source>
        <dbReference type="EMBL" id="SQI45163.1"/>
    </source>
</evidence>
<dbReference type="AlphaFoldDB" id="A0A2X4V1Z4"/>
<keyword evidence="3 9" id="KW-0032">Aminotransferase</keyword>
<reference evidence="12 13" key="1">
    <citation type="submission" date="2018-06" db="EMBL/GenBank/DDBJ databases">
        <authorList>
            <consortium name="Pathogen Informatics"/>
            <person name="Doyle S."/>
        </authorList>
    </citation>
    <scope>NUCLEOTIDE SEQUENCE [LARGE SCALE GENOMIC DNA]</scope>
    <source>
        <strain evidence="12 13">NCTC12961</strain>
    </source>
</reference>
<dbReference type="InterPro" id="IPR036038">
    <property type="entry name" value="Aminotransferase-like"/>
</dbReference>
<keyword evidence="9" id="KW-0100">Branched-chain amino acid biosynthesis</keyword>
<evidence type="ECO:0000313" key="13">
    <source>
        <dbReference type="Proteomes" id="UP000248897"/>
    </source>
</evidence>
<dbReference type="SUPFAM" id="SSF56752">
    <property type="entry name" value="D-aminoacid aminotransferase-like PLP-dependent enzymes"/>
    <property type="match status" value="1"/>
</dbReference>
<dbReference type="InterPro" id="IPR005786">
    <property type="entry name" value="B_amino_transII"/>
</dbReference>
<dbReference type="Pfam" id="PF01063">
    <property type="entry name" value="Aminotran_4"/>
    <property type="match status" value="1"/>
</dbReference>
<evidence type="ECO:0000256" key="2">
    <source>
        <dbReference type="ARBA" id="ARBA00009320"/>
    </source>
</evidence>
<dbReference type="GO" id="GO:0009097">
    <property type="term" value="P:isoleucine biosynthetic process"/>
    <property type="evidence" value="ECO:0007669"/>
    <property type="project" value="UniProtKB-UniPathway"/>
</dbReference>
<dbReference type="GO" id="GO:0004084">
    <property type="term" value="F:branched-chain-amino-acid transaminase activity"/>
    <property type="evidence" value="ECO:0007669"/>
    <property type="project" value="UniProtKB-EC"/>
</dbReference>
<dbReference type="PANTHER" id="PTHR42825:SF2">
    <property type="entry name" value="BRANCHED-CHAIN-AMINO-ACID AMINOTRANSFERASE 3, CHLOROPLASTIC-RELATED"/>
    <property type="match status" value="1"/>
</dbReference>
<dbReference type="InterPro" id="IPR043132">
    <property type="entry name" value="BCAT-like_C"/>
</dbReference>
<protein>
    <recommendedName>
        <fullName evidence="9">Branched-chain-amino-acid aminotransferase</fullName>
        <ecNumber evidence="9">2.6.1.42</ecNumber>
    </recommendedName>
</protein>
<dbReference type="InterPro" id="IPR043131">
    <property type="entry name" value="BCAT-like_N"/>
</dbReference>
<dbReference type="UniPathway" id="UPA00048">
    <property type="reaction ID" value="UER00073"/>
</dbReference>
<evidence type="ECO:0000256" key="8">
    <source>
        <dbReference type="RuleBase" id="RU004516"/>
    </source>
</evidence>
<evidence type="ECO:0000256" key="3">
    <source>
        <dbReference type="ARBA" id="ARBA00022576"/>
    </source>
</evidence>
<evidence type="ECO:0000256" key="5">
    <source>
        <dbReference type="ARBA" id="ARBA00022898"/>
    </source>
</evidence>
<dbReference type="Proteomes" id="UP000594967">
    <property type="component" value="Chromosome"/>
</dbReference>
<evidence type="ECO:0000256" key="7">
    <source>
        <dbReference type="RuleBase" id="RU004106"/>
    </source>
</evidence>
<reference evidence="11 14" key="2">
    <citation type="submission" date="2020-12" db="EMBL/GenBank/DDBJ databases">
        <title>FDA dAtabase for Regulatory Grade micrObial Sequences (FDA-ARGOS): Supporting development and validation of Infectious Disease Dx tests.</title>
        <authorList>
            <person name="Sproer C."/>
            <person name="Gronow S."/>
            <person name="Severitt S."/>
            <person name="Schroder I."/>
            <person name="Tallon L."/>
            <person name="Sadzewicz L."/>
            <person name="Zhao X."/>
            <person name="Boylan J."/>
            <person name="Ott S."/>
            <person name="Bowen H."/>
            <person name="Vavikolanu K."/>
            <person name="Mehta A."/>
            <person name="Aluvathingal J."/>
            <person name="Nadendla S."/>
            <person name="Lowell S."/>
            <person name="Myers T."/>
            <person name="Yan Y."/>
            <person name="Sichtig H."/>
        </authorList>
    </citation>
    <scope>NUCLEOTIDE SEQUENCE [LARGE SCALE GENOMIC DNA]</scope>
    <source>
        <strain evidence="11 14">FDAARGOS_907</strain>
    </source>
</reference>
<sequence length="348" mass="38343">MQLSQEYTPQHTTLPVFENWSPTMAGAEYDGNTWSAVSFSPVAPLTIAPGAMALQFGASVFEGMKARRADVNEAYIFRGDENYQRLCRSARRLCLPYPDPVLFDAALDGIVSNCANWQSPFSSEWLYLRPLIYAMDDHLMPVTSRRALFLLLAAPIRAYRPATFSLRVEQHQHRAAPGGLGAAKTAANYAHQFQATQAAHSAGYQAVLWLSALDNQTIEEASTMNVFFVVGDTVITPLLSDRVLAGITRQSAISLIRGRGIRVIERNITLEEVMQASQQRKLRELFVTSTALGVRAVDYLQIGERRIATANNPCLSAEIAVELENIQAGRCGSGTSGWLRPVALHREA</sequence>